<organism evidence="1 2">
    <name type="scientific">Candidatus Bealeia paramacronuclearis</name>
    <dbReference type="NCBI Taxonomy" id="1921001"/>
    <lineage>
        <taxon>Bacteria</taxon>
        <taxon>Pseudomonadati</taxon>
        <taxon>Pseudomonadota</taxon>
        <taxon>Alphaproteobacteria</taxon>
        <taxon>Holosporales</taxon>
        <taxon>Holosporaceae</taxon>
        <taxon>Candidatus Bealeia</taxon>
    </lineage>
</organism>
<dbReference type="RefSeq" id="WP_331255587.1">
    <property type="nucleotide sequence ID" value="NZ_CP133270.1"/>
</dbReference>
<name>A0ABZ2C535_9PROT</name>
<accession>A0ABZ2C535</accession>
<gene>
    <name evidence="1" type="ORF">Bealeia1_00948</name>
</gene>
<evidence type="ECO:0000313" key="2">
    <source>
        <dbReference type="Proteomes" id="UP001330434"/>
    </source>
</evidence>
<sequence>MKRILVVIVTAYMGNALEASAEKISGAHVQNELHYKTKKSENAPDEIIVEKIEICDPKEETRMPFYN</sequence>
<dbReference type="EMBL" id="CP133270">
    <property type="protein sequence ID" value="WVX66763.1"/>
    <property type="molecule type" value="Genomic_DNA"/>
</dbReference>
<protein>
    <submittedName>
        <fullName evidence="1">Uncharacterized protein</fullName>
    </submittedName>
</protein>
<reference evidence="1 2" key="1">
    <citation type="journal article" date="2024" name="Environ. Microbiol.">
        <title>Novel evolutionary insights on the interactions of the Holosporales (Alphaproteobacteria) with eukaryotic hosts from comparative genomics.</title>
        <authorList>
            <person name="Giovannini M."/>
            <person name="Petroni G."/>
            <person name="Castelli M."/>
        </authorList>
    </citation>
    <scope>NUCLEOTIDE SEQUENCE [LARGE SCALE GENOMIC DNA]</scope>
    <source>
        <strain evidence="1 2">US_Bl 15I1</strain>
    </source>
</reference>
<evidence type="ECO:0000313" key="1">
    <source>
        <dbReference type="EMBL" id="WVX66763.1"/>
    </source>
</evidence>
<dbReference type="Proteomes" id="UP001330434">
    <property type="component" value="Chromosome"/>
</dbReference>
<proteinExistence type="predicted"/>
<keyword evidence="2" id="KW-1185">Reference proteome</keyword>